<dbReference type="SUPFAM" id="SSF56112">
    <property type="entry name" value="Protein kinase-like (PK-like)"/>
    <property type="match status" value="1"/>
</dbReference>
<evidence type="ECO:0000256" key="3">
    <source>
        <dbReference type="ARBA" id="ARBA00022527"/>
    </source>
</evidence>
<dbReference type="Pfam" id="PF08276">
    <property type="entry name" value="PAN_2"/>
    <property type="match status" value="1"/>
</dbReference>
<dbReference type="InterPro" id="IPR008271">
    <property type="entry name" value="Ser/Thr_kinase_AS"/>
</dbReference>
<protein>
    <recommendedName>
        <fullName evidence="13">Receptor-like serine/threonine-protein kinase</fullName>
        <ecNumber evidence="13">2.7.11.1</ecNumber>
    </recommendedName>
</protein>
<evidence type="ECO:0000256" key="14">
    <source>
        <dbReference type="SAM" id="SignalP"/>
    </source>
</evidence>
<evidence type="ECO:0000256" key="4">
    <source>
        <dbReference type="ARBA" id="ARBA00022679"/>
    </source>
</evidence>
<reference evidence="18" key="2">
    <citation type="submission" date="2022-03" db="EMBL/GenBank/DDBJ databases">
        <title>Draft title - Genomic analysis of global carrot germplasm unveils the trajectory of domestication and the origin of high carotenoid orange carrot.</title>
        <authorList>
            <person name="Iorizzo M."/>
            <person name="Ellison S."/>
            <person name="Senalik D."/>
            <person name="Macko-Podgorni A."/>
            <person name="Grzebelus D."/>
            <person name="Bostan H."/>
            <person name="Rolling W."/>
            <person name="Curaba J."/>
            <person name="Simon P."/>
        </authorList>
    </citation>
    <scope>NUCLEOTIDE SEQUENCE</scope>
    <source>
        <tissue evidence="18">Leaf</tissue>
    </source>
</reference>
<dbReference type="InterPro" id="IPR000858">
    <property type="entry name" value="S_locus_glycoprot_dom"/>
</dbReference>
<dbReference type="Gene3D" id="1.10.510.10">
    <property type="entry name" value="Transferase(Phosphotransferase) domain 1"/>
    <property type="match status" value="1"/>
</dbReference>
<feature type="domain" description="Bulb-type lectin" evidence="15">
    <location>
        <begin position="28"/>
        <end position="148"/>
    </location>
</feature>
<dbReference type="InterPro" id="IPR036426">
    <property type="entry name" value="Bulb-type_lectin_dom_sf"/>
</dbReference>
<evidence type="ECO:0000313" key="19">
    <source>
        <dbReference type="Proteomes" id="UP000077755"/>
    </source>
</evidence>
<feature type="chain" id="PRO_5042282203" description="Receptor-like serine/threonine-protein kinase" evidence="14">
    <location>
        <begin position="21"/>
        <end position="760"/>
    </location>
</feature>
<feature type="domain" description="Protein kinase" evidence="16">
    <location>
        <begin position="433"/>
        <end position="706"/>
    </location>
</feature>
<keyword evidence="6 13" id="KW-0547">Nucleotide-binding</keyword>
<keyword evidence="9" id="KW-1015">Disulfide bond</keyword>
<keyword evidence="19" id="KW-1185">Reference proteome</keyword>
<evidence type="ECO:0000256" key="10">
    <source>
        <dbReference type="ARBA" id="ARBA00023180"/>
    </source>
</evidence>
<dbReference type="Proteomes" id="UP000077755">
    <property type="component" value="Chromosome 3"/>
</dbReference>
<accession>A0AAF0WMC0</accession>
<gene>
    <name evidence="18" type="ORF">DCAR_0309809</name>
</gene>
<keyword evidence="2" id="KW-0472">Membrane</keyword>
<dbReference type="PANTHER" id="PTHR27002:SF932">
    <property type="entry name" value="RECEPTOR-LIKE SERINE_THREONINE-PROTEIN KINASE"/>
    <property type="match status" value="1"/>
</dbReference>
<evidence type="ECO:0000256" key="11">
    <source>
        <dbReference type="ARBA" id="ARBA00047899"/>
    </source>
</evidence>
<evidence type="ECO:0000256" key="7">
    <source>
        <dbReference type="ARBA" id="ARBA00022777"/>
    </source>
</evidence>
<dbReference type="Gene3D" id="3.30.200.20">
    <property type="entry name" value="Phosphorylase Kinase, domain 1"/>
    <property type="match status" value="1"/>
</dbReference>
<name>A0AAF0WMC0_DAUCS</name>
<keyword evidence="4 13" id="KW-0808">Transferase</keyword>
<dbReference type="GO" id="GO:0005524">
    <property type="term" value="F:ATP binding"/>
    <property type="evidence" value="ECO:0007669"/>
    <property type="project" value="UniProtKB-KW"/>
</dbReference>
<evidence type="ECO:0000256" key="2">
    <source>
        <dbReference type="ARBA" id="ARBA00022475"/>
    </source>
</evidence>
<dbReference type="EMBL" id="CP093345">
    <property type="protein sequence ID" value="WOG90565.1"/>
    <property type="molecule type" value="Genomic_DNA"/>
</dbReference>
<evidence type="ECO:0000256" key="6">
    <source>
        <dbReference type="ARBA" id="ARBA00022741"/>
    </source>
</evidence>
<dbReference type="SMART" id="SM00220">
    <property type="entry name" value="S_TKc"/>
    <property type="match status" value="1"/>
</dbReference>
<proteinExistence type="inferred from homology"/>
<dbReference type="CDD" id="cd01098">
    <property type="entry name" value="PAN_AP_plant"/>
    <property type="match status" value="1"/>
</dbReference>
<dbReference type="InterPro" id="IPR001245">
    <property type="entry name" value="Ser-Thr/Tyr_kinase_cat_dom"/>
</dbReference>
<dbReference type="FunFam" id="3.30.200.20:FF:001238">
    <property type="entry name" value="Os08g0179000 protein"/>
    <property type="match status" value="1"/>
</dbReference>
<keyword evidence="2" id="KW-1003">Cell membrane</keyword>
<organism evidence="18 19">
    <name type="scientific">Daucus carota subsp. sativus</name>
    <name type="common">Carrot</name>
    <dbReference type="NCBI Taxonomy" id="79200"/>
    <lineage>
        <taxon>Eukaryota</taxon>
        <taxon>Viridiplantae</taxon>
        <taxon>Streptophyta</taxon>
        <taxon>Embryophyta</taxon>
        <taxon>Tracheophyta</taxon>
        <taxon>Spermatophyta</taxon>
        <taxon>Magnoliopsida</taxon>
        <taxon>eudicotyledons</taxon>
        <taxon>Gunneridae</taxon>
        <taxon>Pentapetalae</taxon>
        <taxon>asterids</taxon>
        <taxon>campanulids</taxon>
        <taxon>Apiales</taxon>
        <taxon>Apiaceae</taxon>
        <taxon>Apioideae</taxon>
        <taxon>Scandiceae</taxon>
        <taxon>Daucinae</taxon>
        <taxon>Daucus</taxon>
        <taxon>Daucus sect. Daucus</taxon>
    </lineage>
</organism>
<comment type="similarity">
    <text evidence="13">Belongs to the protein kinase superfamily. Ser/Thr protein kinase family.</text>
</comment>
<evidence type="ECO:0000313" key="18">
    <source>
        <dbReference type="EMBL" id="WOG90565.1"/>
    </source>
</evidence>
<dbReference type="SMART" id="SM00473">
    <property type="entry name" value="PAN_AP"/>
    <property type="match status" value="1"/>
</dbReference>
<keyword evidence="8 13" id="KW-0067">ATP-binding</keyword>
<sequence>MAKCLVKIFFFCSLFVVISGAGDTLPANQAFAINDTIVSADGVFELGFFSPGSSKNLYLSIRYKKASQITAWLANRDAPLTDALGRLTLSSQGSLEIFDGRDTKIWSTNSTKALKNPVAQLLNTGNLVIRAADDPDPGHYLWKSFDFPDNTLVPGMKIGKNLEDGIVWSFNSWKSTDDPSLGNFQVKLDITGYPQLILFNGSSTLIRIGPWNGDRFSGIPSSGPNNIFRDEFAITGDEIYYKYEIVDNSVLIRTTIEPDGRVIRYTWTRESNVWKATIFLQPDYCDDYARCGANGICNVNTLCRCSEGFQPKNADAWKSLNFSEGCILASKLNCSVRDEFVPRPNMKWPDTRNSSYDLSMNLGDCKKKCLENCSCTAYAYANNTEKGGGCLFWFGALIDIRDQEQSGLGFYVRGRDDLPLFDFRTIANATNNFSDGNKLGQGGFGPVYKAILEDGQEVAVKRRSTCSTQGIEEFGNEVSCIAKLQHRNLVRLLGWSTTEEGERLLVYEYMPNKSLDYFIFGDMKQRASLDWPKRYKIINGIAKGLLYLHEDSRLRVIHRDLKASNILLDYNMDPKISDFGMARSFGDTETEANTARVVGTYGYMAPEYAIEGAFSVKSDVYSFGVLVIEILSGKKSRFFNHPGHNLNLIGHAWTSYNEDRLSELIDVSIPKTSDRSEVFRVFQIGLLCVQQYPEDRPNMSSVLMMLTSKVSLPHPKQPGFFIERKFDKAYNSSRKYEADSVNSIIDSSSSNQTITIVSPR</sequence>
<keyword evidence="3 13" id="KW-0723">Serine/threonine-protein kinase</keyword>
<keyword evidence="7 13" id="KW-0418">Kinase</keyword>
<dbReference type="Pfam" id="PF00954">
    <property type="entry name" value="S_locus_glycop"/>
    <property type="match status" value="1"/>
</dbReference>
<dbReference type="InterPro" id="IPR024171">
    <property type="entry name" value="SRK-like_kinase"/>
</dbReference>
<reference evidence="18" key="1">
    <citation type="journal article" date="2016" name="Nat. Genet.">
        <title>A high-quality carrot genome assembly provides new insights into carotenoid accumulation and asterid genome evolution.</title>
        <authorList>
            <person name="Iorizzo M."/>
            <person name="Ellison S."/>
            <person name="Senalik D."/>
            <person name="Zeng P."/>
            <person name="Satapoomin P."/>
            <person name="Huang J."/>
            <person name="Bowman M."/>
            <person name="Iovene M."/>
            <person name="Sanseverino W."/>
            <person name="Cavagnaro P."/>
            <person name="Yildiz M."/>
            <person name="Macko-Podgorni A."/>
            <person name="Moranska E."/>
            <person name="Grzebelus E."/>
            <person name="Grzebelus D."/>
            <person name="Ashrafi H."/>
            <person name="Zheng Z."/>
            <person name="Cheng S."/>
            <person name="Spooner D."/>
            <person name="Van Deynze A."/>
            <person name="Simon P."/>
        </authorList>
    </citation>
    <scope>NUCLEOTIDE SEQUENCE</scope>
    <source>
        <tissue evidence="18">Leaf</tissue>
    </source>
</reference>
<evidence type="ECO:0000256" key="12">
    <source>
        <dbReference type="ARBA" id="ARBA00048679"/>
    </source>
</evidence>
<dbReference type="SMART" id="SM00108">
    <property type="entry name" value="B_lectin"/>
    <property type="match status" value="1"/>
</dbReference>
<evidence type="ECO:0000259" key="16">
    <source>
        <dbReference type="SMART" id="SM00220"/>
    </source>
</evidence>
<dbReference type="PROSITE" id="PS00108">
    <property type="entry name" value="PROTEIN_KINASE_ST"/>
    <property type="match status" value="1"/>
</dbReference>
<feature type="signal peptide" evidence="14">
    <location>
        <begin position="1"/>
        <end position="20"/>
    </location>
</feature>
<comment type="catalytic activity">
    <reaction evidence="12 13">
        <text>L-seryl-[protein] + ATP = O-phospho-L-seryl-[protein] + ADP + H(+)</text>
        <dbReference type="Rhea" id="RHEA:17989"/>
        <dbReference type="Rhea" id="RHEA-COMP:9863"/>
        <dbReference type="Rhea" id="RHEA-COMP:11604"/>
        <dbReference type="ChEBI" id="CHEBI:15378"/>
        <dbReference type="ChEBI" id="CHEBI:29999"/>
        <dbReference type="ChEBI" id="CHEBI:30616"/>
        <dbReference type="ChEBI" id="CHEBI:83421"/>
        <dbReference type="ChEBI" id="CHEBI:456216"/>
        <dbReference type="EC" id="2.7.11.1"/>
    </reaction>
</comment>
<dbReference type="InterPro" id="IPR000719">
    <property type="entry name" value="Prot_kinase_dom"/>
</dbReference>
<dbReference type="AlphaFoldDB" id="A0AAF0WMC0"/>
<dbReference type="CDD" id="cd14066">
    <property type="entry name" value="STKc_IRAK"/>
    <property type="match status" value="1"/>
</dbReference>
<keyword evidence="5 14" id="KW-0732">Signal</keyword>
<dbReference type="CDD" id="cd00028">
    <property type="entry name" value="B_lectin"/>
    <property type="match status" value="1"/>
</dbReference>
<dbReference type="FunFam" id="1.10.510.10:FF:000060">
    <property type="entry name" value="G-type lectin S-receptor-like serine/threonine-protein kinase"/>
    <property type="match status" value="1"/>
</dbReference>
<evidence type="ECO:0000259" key="17">
    <source>
        <dbReference type="SMART" id="SM00473"/>
    </source>
</evidence>
<dbReference type="InterPro" id="IPR003609">
    <property type="entry name" value="Pan_app"/>
</dbReference>
<evidence type="ECO:0000256" key="5">
    <source>
        <dbReference type="ARBA" id="ARBA00022729"/>
    </source>
</evidence>
<keyword evidence="10" id="KW-0325">Glycoprotein</keyword>
<evidence type="ECO:0000256" key="13">
    <source>
        <dbReference type="PIRNR" id="PIRNR000641"/>
    </source>
</evidence>
<evidence type="ECO:0000256" key="9">
    <source>
        <dbReference type="ARBA" id="ARBA00023157"/>
    </source>
</evidence>
<dbReference type="GO" id="GO:0048544">
    <property type="term" value="P:recognition of pollen"/>
    <property type="evidence" value="ECO:0007669"/>
    <property type="project" value="InterPro"/>
</dbReference>
<dbReference type="SUPFAM" id="SSF51110">
    <property type="entry name" value="alpha-D-mannose-specific plant lectins"/>
    <property type="match status" value="1"/>
</dbReference>
<evidence type="ECO:0000256" key="1">
    <source>
        <dbReference type="ARBA" id="ARBA00004251"/>
    </source>
</evidence>
<feature type="domain" description="Apple" evidence="17">
    <location>
        <begin position="335"/>
        <end position="415"/>
    </location>
</feature>
<dbReference type="CDD" id="cd00054">
    <property type="entry name" value="EGF_CA"/>
    <property type="match status" value="1"/>
</dbReference>
<dbReference type="EC" id="2.7.11.1" evidence="13"/>
<comment type="catalytic activity">
    <reaction evidence="11 13">
        <text>L-threonyl-[protein] + ATP = O-phospho-L-threonyl-[protein] + ADP + H(+)</text>
        <dbReference type="Rhea" id="RHEA:46608"/>
        <dbReference type="Rhea" id="RHEA-COMP:11060"/>
        <dbReference type="Rhea" id="RHEA-COMP:11605"/>
        <dbReference type="ChEBI" id="CHEBI:15378"/>
        <dbReference type="ChEBI" id="CHEBI:30013"/>
        <dbReference type="ChEBI" id="CHEBI:30616"/>
        <dbReference type="ChEBI" id="CHEBI:61977"/>
        <dbReference type="ChEBI" id="CHEBI:456216"/>
        <dbReference type="EC" id="2.7.11.1"/>
    </reaction>
</comment>
<dbReference type="Gene3D" id="2.90.10.10">
    <property type="entry name" value="Bulb-type lectin domain"/>
    <property type="match status" value="1"/>
</dbReference>
<dbReference type="InterPro" id="IPR011009">
    <property type="entry name" value="Kinase-like_dom_sf"/>
</dbReference>
<evidence type="ECO:0000259" key="15">
    <source>
        <dbReference type="SMART" id="SM00108"/>
    </source>
</evidence>
<dbReference type="PIRSF" id="PIRSF000641">
    <property type="entry name" value="SRK"/>
    <property type="match status" value="1"/>
</dbReference>
<dbReference type="GO" id="GO:0005886">
    <property type="term" value="C:plasma membrane"/>
    <property type="evidence" value="ECO:0007669"/>
    <property type="project" value="UniProtKB-SubCell"/>
</dbReference>
<comment type="subcellular location">
    <subcellularLocation>
        <location evidence="1">Cell membrane</location>
        <topology evidence="1">Single-pass type I membrane protein</topology>
    </subcellularLocation>
</comment>
<evidence type="ECO:0000256" key="8">
    <source>
        <dbReference type="ARBA" id="ARBA00022840"/>
    </source>
</evidence>
<dbReference type="PANTHER" id="PTHR27002">
    <property type="entry name" value="RECEPTOR-LIKE SERINE/THREONINE-PROTEIN KINASE SD1-8"/>
    <property type="match status" value="1"/>
</dbReference>
<dbReference type="Pfam" id="PF01453">
    <property type="entry name" value="B_lectin"/>
    <property type="match status" value="1"/>
</dbReference>
<dbReference type="Pfam" id="PF07714">
    <property type="entry name" value="PK_Tyr_Ser-Thr"/>
    <property type="match status" value="1"/>
</dbReference>
<dbReference type="InterPro" id="IPR001480">
    <property type="entry name" value="Bulb-type_lectin_dom"/>
</dbReference>
<dbReference type="GO" id="GO:0004674">
    <property type="term" value="F:protein serine/threonine kinase activity"/>
    <property type="evidence" value="ECO:0007669"/>
    <property type="project" value="UniProtKB-KW"/>
</dbReference>